<evidence type="ECO:0000313" key="2">
    <source>
        <dbReference type="EMBL" id="MDR4307724.1"/>
    </source>
</evidence>
<accession>A0ABU1DHX2</accession>
<keyword evidence="3" id="KW-1185">Reference proteome</keyword>
<evidence type="ECO:0000313" key="3">
    <source>
        <dbReference type="Proteomes" id="UP001181622"/>
    </source>
</evidence>
<gene>
    <name evidence="2" type="ORF">IHQ68_13960</name>
</gene>
<sequence length="417" mass="44713">MVEAVGHREGGRRILMACAAFPPFIDGGGPISAMMVAKLLIARGHEVEVVNVSGEDKHEIFDGVPVRRLKSPNVDWNYRLPRPAWRKALWHALENFNPRAFFVMRREMKRFRPEIVLTDSIENVNVATWAAAKSLGLPTVHILRSAFLLCWKASMRKGGGNCGRACGSCQATSYGKKLTSRFVDAVVGETGFIVGRHLEHGYFPNAKPHIVPGAITEIVAPGPRAAPEGRPVRFGFIGVLDPVKGLDTLAAAARRLAPGQAEFLVAGTGFGDYAETLPAKFPADARFLGWTKPADFFPEIDVLVVPSLFQEPFGRVAIEAFAHGVPVIAARSGGLPETIEPDFNGDVFEPGDDVELAEKLASLAAQPQRIARLSAGALASAAKYLTPRIAAGFDAVFASIEPALRPAPAAAVQGARA</sequence>
<proteinExistence type="predicted"/>
<dbReference type="PANTHER" id="PTHR45947">
    <property type="entry name" value="SULFOQUINOVOSYL TRANSFERASE SQD2"/>
    <property type="match status" value="1"/>
</dbReference>
<dbReference type="PANTHER" id="PTHR45947:SF13">
    <property type="entry name" value="TRANSFERASE"/>
    <property type="match status" value="1"/>
</dbReference>
<dbReference type="Pfam" id="PF13579">
    <property type="entry name" value="Glyco_trans_4_4"/>
    <property type="match status" value="1"/>
</dbReference>
<dbReference type="Proteomes" id="UP001181622">
    <property type="component" value="Unassembled WGS sequence"/>
</dbReference>
<dbReference type="InterPro" id="IPR028098">
    <property type="entry name" value="Glyco_trans_4-like_N"/>
</dbReference>
<dbReference type="SUPFAM" id="SSF53756">
    <property type="entry name" value="UDP-Glycosyltransferase/glycogen phosphorylase"/>
    <property type="match status" value="1"/>
</dbReference>
<dbReference type="InterPro" id="IPR050194">
    <property type="entry name" value="Glycosyltransferase_grp1"/>
</dbReference>
<dbReference type="Gene3D" id="3.40.50.2000">
    <property type="entry name" value="Glycogen Phosphorylase B"/>
    <property type="match status" value="2"/>
</dbReference>
<dbReference type="Pfam" id="PF13692">
    <property type="entry name" value="Glyco_trans_1_4"/>
    <property type="match status" value="1"/>
</dbReference>
<dbReference type="CDD" id="cd03823">
    <property type="entry name" value="GT4_ExpE7-like"/>
    <property type="match status" value="1"/>
</dbReference>
<dbReference type="EMBL" id="JADBEO010000031">
    <property type="protein sequence ID" value="MDR4307724.1"/>
    <property type="molecule type" value="Genomic_DNA"/>
</dbReference>
<feature type="domain" description="Glycosyltransferase subfamily 4-like N-terminal" evidence="1">
    <location>
        <begin position="27"/>
        <end position="212"/>
    </location>
</feature>
<organism evidence="2 3">
    <name type="scientific">Chelatococcus sambhunathii</name>
    <dbReference type="NCBI Taxonomy" id="363953"/>
    <lineage>
        <taxon>Bacteria</taxon>
        <taxon>Pseudomonadati</taxon>
        <taxon>Pseudomonadota</taxon>
        <taxon>Alphaproteobacteria</taxon>
        <taxon>Hyphomicrobiales</taxon>
        <taxon>Chelatococcaceae</taxon>
        <taxon>Chelatococcus</taxon>
    </lineage>
</organism>
<reference evidence="2" key="1">
    <citation type="submission" date="2020-10" db="EMBL/GenBank/DDBJ databases">
        <authorList>
            <person name="Abbas A."/>
            <person name="Razzaq R."/>
            <person name="Waqas M."/>
            <person name="Abbas N."/>
            <person name="Nielsen T.K."/>
            <person name="Hansen L.H."/>
            <person name="Hussain S."/>
            <person name="Shahid M."/>
        </authorList>
    </citation>
    <scope>NUCLEOTIDE SEQUENCE</scope>
    <source>
        <strain evidence="2">S14</strain>
    </source>
</reference>
<dbReference type="RefSeq" id="WP_309392848.1">
    <property type="nucleotide sequence ID" value="NZ_JADBEO010000031.1"/>
</dbReference>
<evidence type="ECO:0000259" key="1">
    <source>
        <dbReference type="Pfam" id="PF13579"/>
    </source>
</evidence>
<name>A0ABU1DHX2_9HYPH</name>
<protein>
    <submittedName>
        <fullName evidence="2">Glycosyltransferase family 4 protein</fullName>
    </submittedName>
</protein>
<comment type="caution">
    <text evidence="2">The sequence shown here is derived from an EMBL/GenBank/DDBJ whole genome shotgun (WGS) entry which is preliminary data.</text>
</comment>